<gene>
    <name evidence="1" type="ORF">Dfulv_28390</name>
</gene>
<dbReference type="SUPFAM" id="SSF111069">
    <property type="entry name" value="Hypothetical protein yfbM"/>
    <property type="match status" value="1"/>
</dbReference>
<keyword evidence="2" id="KW-1185">Reference proteome</keyword>
<accession>A0ABY5VPQ1</accession>
<organism evidence="1 2">
    <name type="scientific">Dactylosporangium fulvum</name>
    <dbReference type="NCBI Taxonomy" id="53359"/>
    <lineage>
        <taxon>Bacteria</taxon>
        <taxon>Bacillati</taxon>
        <taxon>Actinomycetota</taxon>
        <taxon>Actinomycetes</taxon>
        <taxon>Micromonosporales</taxon>
        <taxon>Micromonosporaceae</taxon>
        <taxon>Dactylosporangium</taxon>
    </lineage>
</organism>
<dbReference type="InterPro" id="IPR035944">
    <property type="entry name" value="YfbM-like_sf"/>
</dbReference>
<reference evidence="1" key="1">
    <citation type="submission" date="2021-04" db="EMBL/GenBank/DDBJ databases">
        <authorList>
            <person name="Hartkoorn R.C."/>
            <person name="Beaudoing E."/>
            <person name="Hot D."/>
        </authorList>
    </citation>
    <scope>NUCLEOTIDE SEQUENCE</scope>
    <source>
        <strain evidence="1">NRRL B-16292</strain>
    </source>
</reference>
<dbReference type="RefSeq" id="WP_259856591.1">
    <property type="nucleotide sequence ID" value="NZ_BAAAST010000134.1"/>
</dbReference>
<dbReference type="Proteomes" id="UP001059617">
    <property type="component" value="Chromosome"/>
</dbReference>
<dbReference type="Gene3D" id="3.40.1760.10">
    <property type="entry name" value="YfbM-like super family"/>
    <property type="match status" value="1"/>
</dbReference>
<evidence type="ECO:0000313" key="1">
    <source>
        <dbReference type="EMBL" id="UWP79084.1"/>
    </source>
</evidence>
<dbReference type="Pfam" id="PF08974">
    <property type="entry name" value="DUF1877"/>
    <property type="match status" value="1"/>
</dbReference>
<name>A0ABY5VPQ1_9ACTN</name>
<evidence type="ECO:0000313" key="2">
    <source>
        <dbReference type="Proteomes" id="UP001059617"/>
    </source>
</evidence>
<reference evidence="1" key="2">
    <citation type="submission" date="2022-09" db="EMBL/GenBank/DDBJ databases">
        <title>Biosynthetic gene clusters of Dactylosporangioum fulvum.</title>
        <authorList>
            <person name="Caradec T."/>
        </authorList>
    </citation>
    <scope>NUCLEOTIDE SEQUENCE</scope>
    <source>
        <strain evidence="1">NRRL B-16292</strain>
    </source>
</reference>
<dbReference type="InterPro" id="IPR015068">
    <property type="entry name" value="DUF1877"/>
</dbReference>
<dbReference type="EMBL" id="CP073720">
    <property type="protein sequence ID" value="UWP79084.1"/>
    <property type="molecule type" value="Genomic_DNA"/>
</dbReference>
<sequence>MSMIMQYARLRPSELAELQRLLAEAPDDAHDFVSDLARQMDTDKAWAGLEHLLKKLDPPVDVISGGTALTDDEWGYESPRLLTRDEVGSAARFLGGTPFERLVEGYDPAEFAAARVYPGIWDEEWAQDYLSGAYAHLVTFFRAAAAAGDSIVLWMS</sequence>
<protein>
    <submittedName>
        <fullName evidence="1">YfbM family protein</fullName>
    </submittedName>
</protein>
<proteinExistence type="predicted"/>